<dbReference type="Proteomes" id="UP000593567">
    <property type="component" value="Unassembled WGS sequence"/>
</dbReference>
<gene>
    <name evidence="1" type="ORF">EB796_012022</name>
</gene>
<proteinExistence type="predicted"/>
<reference evidence="1" key="1">
    <citation type="submission" date="2020-06" db="EMBL/GenBank/DDBJ databases">
        <title>Draft genome of Bugula neritina, a colonial animal packing powerful symbionts and potential medicines.</title>
        <authorList>
            <person name="Rayko M."/>
        </authorList>
    </citation>
    <scope>NUCLEOTIDE SEQUENCE [LARGE SCALE GENOMIC DNA]</scope>
    <source>
        <strain evidence="1">Kwan_BN1</strain>
    </source>
</reference>
<protein>
    <submittedName>
        <fullName evidence="1">Uncharacterized protein</fullName>
    </submittedName>
</protein>
<evidence type="ECO:0000313" key="2">
    <source>
        <dbReference type="Proteomes" id="UP000593567"/>
    </source>
</evidence>
<dbReference type="AlphaFoldDB" id="A0A7J7JVF9"/>
<dbReference type="EMBL" id="VXIV02001797">
    <property type="protein sequence ID" value="KAF6029691.1"/>
    <property type="molecule type" value="Genomic_DNA"/>
</dbReference>
<evidence type="ECO:0000313" key="1">
    <source>
        <dbReference type="EMBL" id="KAF6029691.1"/>
    </source>
</evidence>
<name>A0A7J7JVF9_BUGNE</name>
<sequence length="84" mass="9399">MLGALRKAHPHLLLSQHKVVTCNLMIGFSSLPLPKHPTVKPKIDYDNLPEISMKLFSAGINQVSAKIMIDKTFSFNEKTKVLKV</sequence>
<organism evidence="1 2">
    <name type="scientific">Bugula neritina</name>
    <name type="common">Brown bryozoan</name>
    <name type="synonym">Sertularia neritina</name>
    <dbReference type="NCBI Taxonomy" id="10212"/>
    <lineage>
        <taxon>Eukaryota</taxon>
        <taxon>Metazoa</taxon>
        <taxon>Spiralia</taxon>
        <taxon>Lophotrochozoa</taxon>
        <taxon>Bryozoa</taxon>
        <taxon>Gymnolaemata</taxon>
        <taxon>Cheilostomatida</taxon>
        <taxon>Flustrina</taxon>
        <taxon>Buguloidea</taxon>
        <taxon>Bugulidae</taxon>
        <taxon>Bugula</taxon>
    </lineage>
</organism>
<keyword evidence="2" id="KW-1185">Reference proteome</keyword>
<accession>A0A7J7JVF9</accession>
<comment type="caution">
    <text evidence="1">The sequence shown here is derived from an EMBL/GenBank/DDBJ whole genome shotgun (WGS) entry which is preliminary data.</text>
</comment>